<evidence type="ECO:0000313" key="1">
    <source>
        <dbReference type="EMBL" id="EMP26911.1"/>
    </source>
</evidence>
<dbReference type="Gene3D" id="1.10.287.3160">
    <property type="match status" value="1"/>
</dbReference>
<accession>M7ANU8</accession>
<proteinExistence type="predicted"/>
<reference evidence="2" key="1">
    <citation type="journal article" date="2013" name="Nat. Genet.">
        <title>The draft genomes of soft-shell turtle and green sea turtle yield insights into the development and evolution of the turtle-specific body plan.</title>
        <authorList>
            <person name="Wang Z."/>
            <person name="Pascual-Anaya J."/>
            <person name="Zadissa A."/>
            <person name="Li W."/>
            <person name="Niimura Y."/>
            <person name="Huang Z."/>
            <person name="Li C."/>
            <person name="White S."/>
            <person name="Xiong Z."/>
            <person name="Fang D."/>
            <person name="Wang B."/>
            <person name="Ming Y."/>
            <person name="Chen Y."/>
            <person name="Zheng Y."/>
            <person name="Kuraku S."/>
            <person name="Pignatelli M."/>
            <person name="Herrero J."/>
            <person name="Beal K."/>
            <person name="Nozawa M."/>
            <person name="Li Q."/>
            <person name="Wang J."/>
            <person name="Zhang H."/>
            <person name="Yu L."/>
            <person name="Shigenobu S."/>
            <person name="Wang J."/>
            <person name="Liu J."/>
            <person name="Flicek P."/>
            <person name="Searle S."/>
            <person name="Wang J."/>
            <person name="Kuratani S."/>
            <person name="Yin Y."/>
            <person name="Aken B."/>
            <person name="Zhang G."/>
            <person name="Irie N."/>
        </authorList>
    </citation>
    <scope>NUCLEOTIDE SEQUENCE [LARGE SCALE GENOMIC DNA]</scope>
</reference>
<gene>
    <name evidence="1" type="ORF">UY3_15988</name>
</gene>
<name>M7ANU8_CHEMY</name>
<evidence type="ECO:0000313" key="2">
    <source>
        <dbReference type="Proteomes" id="UP000031443"/>
    </source>
</evidence>
<dbReference type="Proteomes" id="UP000031443">
    <property type="component" value="Unassembled WGS sequence"/>
</dbReference>
<organism evidence="1 2">
    <name type="scientific">Chelonia mydas</name>
    <name type="common">Green sea-turtle</name>
    <name type="synonym">Chelonia agassizi</name>
    <dbReference type="NCBI Taxonomy" id="8469"/>
    <lineage>
        <taxon>Eukaryota</taxon>
        <taxon>Metazoa</taxon>
        <taxon>Chordata</taxon>
        <taxon>Craniata</taxon>
        <taxon>Vertebrata</taxon>
        <taxon>Euteleostomi</taxon>
        <taxon>Archelosauria</taxon>
        <taxon>Testudinata</taxon>
        <taxon>Testudines</taxon>
        <taxon>Cryptodira</taxon>
        <taxon>Durocryptodira</taxon>
        <taxon>Americhelydia</taxon>
        <taxon>Chelonioidea</taxon>
        <taxon>Cheloniidae</taxon>
        <taxon>Chelonia</taxon>
    </lineage>
</organism>
<protein>
    <submittedName>
        <fullName evidence="1">Uncharacterized protein</fullName>
    </submittedName>
</protein>
<dbReference type="AlphaFoldDB" id="M7ANU8"/>
<dbReference type="EMBL" id="KB575332">
    <property type="protein sequence ID" value="EMP26911.1"/>
    <property type="molecule type" value="Genomic_DNA"/>
</dbReference>
<sequence length="82" mass="8991">MAKYNYTNNKVNDFIDKLPESSWDSFKAIIQKGQLVAKTSVQLALNTADRTARTISMAVVMRQASWLGIPKGHADHSGGPSL</sequence>
<keyword evidence="2" id="KW-1185">Reference proteome</keyword>